<dbReference type="Pfam" id="PF03704">
    <property type="entry name" value="BTAD"/>
    <property type="match status" value="1"/>
</dbReference>
<keyword evidence="9" id="KW-1185">Reference proteome</keyword>
<gene>
    <name evidence="8" type="ORF">GPA10_24390</name>
</gene>
<dbReference type="InterPro" id="IPR001867">
    <property type="entry name" value="OmpR/PhoB-type_DNA-bd"/>
</dbReference>
<dbReference type="InterPro" id="IPR036388">
    <property type="entry name" value="WH-like_DNA-bd_sf"/>
</dbReference>
<dbReference type="PROSITE" id="PS51755">
    <property type="entry name" value="OMPR_PHOB"/>
    <property type="match status" value="1"/>
</dbReference>
<dbReference type="GO" id="GO:0003677">
    <property type="term" value="F:DNA binding"/>
    <property type="evidence" value="ECO:0007669"/>
    <property type="project" value="UniProtKB-UniRule"/>
</dbReference>
<dbReference type="Gene3D" id="1.25.40.10">
    <property type="entry name" value="Tetratricopeptide repeat domain"/>
    <property type="match status" value="1"/>
</dbReference>
<evidence type="ECO:0000259" key="7">
    <source>
        <dbReference type="PROSITE" id="PS51755"/>
    </source>
</evidence>
<dbReference type="EMBL" id="WPNZ01000013">
    <property type="protein sequence ID" value="MVO87812.1"/>
    <property type="molecule type" value="Genomic_DNA"/>
</dbReference>
<dbReference type="PANTHER" id="PTHR35807">
    <property type="entry name" value="TRANSCRIPTIONAL REGULATOR REDD-RELATED"/>
    <property type="match status" value="1"/>
</dbReference>
<evidence type="ECO:0000256" key="6">
    <source>
        <dbReference type="PROSITE-ProRule" id="PRU01091"/>
    </source>
</evidence>
<feature type="DNA-binding region" description="OmpR/PhoB-type" evidence="6">
    <location>
        <begin position="108"/>
        <end position="212"/>
    </location>
</feature>
<dbReference type="Proteomes" id="UP000483802">
    <property type="component" value="Unassembled WGS sequence"/>
</dbReference>
<dbReference type="GO" id="GO:0000160">
    <property type="term" value="P:phosphorelay signal transduction system"/>
    <property type="evidence" value="ECO:0007669"/>
    <property type="project" value="UniProtKB-KW"/>
</dbReference>
<organism evidence="8 9">
    <name type="scientific">Streptomyces typhae</name>
    <dbReference type="NCBI Taxonomy" id="2681492"/>
    <lineage>
        <taxon>Bacteria</taxon>
        <taxon>Bacillati</taxon>
        <taxon>Actinomycetota</taxon>
        <taxon>Actinomycetes</taxon>
        <taxon>Kitasatosporales</taxon>
        <taxon>Streptomycetaceae</taxon>
        <taxon>Streptomyces</taxon>
    </lineage>
</organism>
<dbReference type="PANTHER" id="PTHR35807:SF1">
    <property type="entry name" value="TRANSCRIPTIONAL REGULATOR REDD"/>
    <property type="match status" value="1"/>
</dbReference>
<dbReference type="InterPro" id="IPR016032">
    <property type="entry name" value="Sig_transdc_resp-reg_C-effctor"/>
</dbReference>
<evidence type="ECO:0000313" key="8">
    <source>
        <dbReference type="EMBL" id="MVO87812.1"/>
    </source>
</evidence>
<proteinExistence type="inferred from homology"/>
<keyword evidence="3" id="KW-0805">Transcription regulation</keyword>
<evidence type="ECO:0000256" key="3">
    <source>
        <dbReference type="ARBA" id="ARBA00023015"/>
    </source>
</evidence>
<sequence length="476" mass="50652">MPSVTAVAAALTGPRALAPVACRKAGGSSHDLPRFSCLVSALGGPAGGARTPRGGCGPHRAYAGWRTGWSRRCSRHQPRLEGRAEGAAALRLGIALTGVAPLGGGAMGDQAVSRTLRFELLGPLRAWREGAELDLGQQQQRVVLAILLLNVNRSLSQQQLMSGLWGMTPPAHAVNLPQRHASGLRRVLEPGRRPRSLSRLLAWTAAGYRLTVPPDRLDLHDLDREVQRARAARSAGGMPAAAVALHEALGLSRGQVCEGLSGPSVEAERQRLEQRRLKVLEERIEVDLGLRAPFDLAGGLRRLVADQPTRENLYGLLMLALYCAGHQAEALAAFRQARRSIHERIGTEPTERLQRLHQRILAGDMALDVPQPSLAAASAAGLRSGPAGLGSSVTGSAYGPAGSGFVSAESGPQQPDRTRRHHSLVPAQLPHCIRDFVGRADAIARLDALLPGEGRSTGGGALTLDLGHTRHWILRI</sequence>
<dbReference type="InterPro" id="IPR051677">
    <property type="entry name" value="AfsR-DnrI-RedD_regulator"/>
</dbReference>
<evidence type="ECO:0000256" key="4">
    <source>
        <dbReference type="ARBA" id="ARBA00023125"/>
    </source>
</evidence>
<evidence type="ECO:0000256" key="2">
    <source>
        <dbReference type="ARBA" id="ARBA00023012"/>
    </source>
</evidence>
<evidence type="ECO:0000256" key="1">
    <source>
        <dbReference type="ARBA" id="ARBA00005820"/>
    </source>
</evidence>
<comment type="caution">
    <text evidence="8">The sequence shown here is derived from an EMBL/GenBank/DDBJ whole genome shotgun (WGS) entry which is preliminary data.</text>
</comment>
<reference evidence="8 9" key="1">
    <citation type="submission" date="2019-11" db="EMBL/GenBank/DDBJ databases">
        <title>Streptomyces typhae sp. nov., a novel endophytic actinomycete isolated from the root of cattail pollen (Typha angustifolia L.).</title>
        <authorList>
            <person name="Peng C."/>
        </authorList>
    </citation>
    <scope>NUCLEOTIDE SEQUENCE [LARGE SCALE GENOMIC DNA]</scope>
    <source>
        <strain evidence="9">p1417</strain>
    </source>
</reference>
<dbReference type="GO" id="GO:0006355">
    <property type="term" value="P:regulation of DNA-templated transcription"/>
    <property type="evidence" value="ECO:0007669"/>
    <property type="project" value="InterPro"/>
</dbReference>
<dbReference type="SUPFAM" id="SSF46894">
    <property type="entry name" value="C-terminal effector domain of the bipartite response regulators"/>
    <property type="match status" value="1"/>
</dbReference>
<evidence type="ECO:0000313" key="9">
    <source>
        <dbReference type="Proteomes" id="UP000483802"/>
    </source>
</evidence>
<keyword evidence="2" id="KW-0902">Two-component regulatory system</keyword>
<keyword evidence="4 6" id="KW-0238">DNA-binding</keyword>
<keyword evidence="5" id="KW-0804">Transcription</keyword>
<name>A0A6L6X1Y1_9ACTN</name>
<comment type="similarity">
    <text evidence="1">Belongs to the AfsR/DnrI/RedD regulatory family.</text>
</comment>
<dbReference type="AlphaFoldDB" id="A0A6L6X1Y1"/>
<protein>
    <recommendedName>
        <fullName evidence="7">OmpR/PhoB-type domain-containing protein</fullName>
    </recommendedName>
</protein>
<dbReference type="SUPFAM" id="SSF48452">
    <property type="entry name" value="TPR-like"/>
    <property type="match status" value="1"/>
</dbReference>
<dbReference type="InterPro" id="IPR005158">
    <property type="entry name" value="BTAD"/>
</dbReference>
<evidence type="ECO:0000256" key="5">
    <source>
        <dbReference type="ARBA" id="ARBA00023163"/>
    </source>
</evidence>
<dbReference type="SMART" id="SM01043">
    <property type="entry name" value="BTAD"/>
    <property type="match status" value="1"/>
</dbReference>
<dbReference type="Gene3D" id="1.10.10.10">
    <property type="entry name" value="Winged helix-like DNA-binding domain superfamily/Winged helix DNA-binding domain"/>
    <property type="match status" value="1"/>
</dbReference>
<dbReference type="InterPro" id="IPR011990">
    <property type="entry name" value="TPR-like_helical_dom_sf"/>
</dbReference>
<dbReference type="CDD" id="cd15831">
    <property type="entry name" value="BTAD"/>
    <property type="match status" value="1"/>
</dbReference>
<dbReference type="SMART" id="SM00862">
    <property type="entry name" value="Trans_reg_C"/>
    <property type="match status" value="1"/>
</dbReference>
<accession>A0A6L6X1Y1</accession>
<feature type="domain" description="OmpR/PhoB-type" evidence="7">
    <location>
        <begin position="108"/>
        <end position="212"/>
    </location>
</feature>